<feature type="transmembrane region" description="Helical" evidence="5">
    <location>
        <begin position="338"/>
        <end position="357"/>
    </location>
</feature>
<evidence type="ECO:0000313" key="8">
    <source>
        <dbReference type="Proteomes" id="UP000534294"/>
    </source>
</evidence>
<evidence type="ECO:0000256" key="1">
    <source>
        <dbReference type="ARBA" id="ARBA00004651"/>
    </source>
</evidence>
<comment type="caution">
    <text evidence="7">The sequence shown here is derived from an EMBL/GenBank/DDBJ whole genome shotgun (WGS) entry which is preliminary data.</text>
</comment>
<evidence type="ECO:0000256" key="3">
    <source>
        <dbReference type="ARBA" id="ARBA00022989"/>
    </source>
</evidence>
<dbReference type="GO" id="GO:0005886">
    <property type="term" value="C:plasma membrane"/>
    <property type="evidence" value="ECO:0007669"/>
    <property type="project" value="UniProtKB-SubCell"/>
</dbReference>
<feature type="transmembrane region" description="Helical" evidence="5">
    <location>
        <begin position="464"/>
        <end position="486"/>
    </location>
</feature>
<keyword evidence="5" id="KW-0813">Transport</keyword>
<dbReference type="SUPFAM" id="SSF161098">
    <property type="entry name" value="MetI-like"/>
    <property type="match status" value="1"/>
</dbReference>
<dbReference type="Gene3D" id="1.10.3720.10">
    <property type="entry name" value="MetI-like"/>
    <property type="match status" value="1"/>
</dbReference>
<feature type="domain" description="ABC transmembrane type-1" evidence="6">
    <location>
        <begin position="302"/>
        <end position="485"/>
    </location>
</feature>
<evidence type="ECO:0000313" key="7">
    <source>
        <dbReference type="EMBL" id="MBB5037495.1"/>
    </source>
</evidence>
<dbReference type="PROSITE" id="PS50928">
    <property type="entry name" value="ABC_TM1"/>
    <property type="match status" value="1"/>
</dbReference>
<dbReference type="RefSeq" id="WP_184207463.1">
    <property type="nucleotide sequence ID" value="NZ_JACHIF010000003.1"/>
</dbReference>
<dbReference type="PANTHER" id="PTHR30325">
    <property type="entry name" value="MEMBRANE COMPONENT OF ABC TRANSPORTER"/>
    <property type="match status" value="1"/>
</dbReference>
<evidence type="ECO:0000256" key="2">
    <source>
        <dbReference type="ARBA" id="ARBA00022692"/>
    </source>
</evidence>
<dbReference type="CDD" id="cd06261">
    <property type="entry name" value="TM_PBP2"/>
    <property type="match status" value="1"/>
</dbReference>
<dbReference type="InterPro" id="IPR035906">
    <property type="entry name" value="MetI-like_sf"/>
</dbReference>
<comment type="subcellular location">
    <subcellularLocation>
        <location evidence="1 5">Cell membrane</location>
        <topology evidence="1 5">Multi-pass membrane protein</topology>
    </subcellularLocation>
</comment>
<dbReference type="Proteomes" id="UP000534294">
    <property type="component" value="Unassembled WGS sequence"/>
</dbReference>
<keyword evidence="2 5" id="KW-0812">Transmembrane</keyword>
<dbReference type="PANTHER" id="PTHR30325:SF0">
    <property type="entry name" value="INNER MEMBRANE ABC TRANSPORTER PERMEASE PROTEIN YEJE"/>
    <property type="match status" value="1"/>
</dbReference>
<feature type="transmembrane region" description="Helical" evidence="5">
    <location>
        <begin position="301"/>
        <end position="326"/>
    </location>
</feature>
<dbReference type="GO" id="GO:0042884">
    <property type="term" value="P:microcin transport"/>
    <property type="evidence" value="ECO:0007669"/>
    <property type="project" value="TreeGrafter"/>
</dbReference>
<accession>A0A7W7YJQ7</accession>
<dbReference type="AlphaFoldDB" id="A0A7W7YJQ7"/>
<gene>
    <name evidence="7" type="ORF">HNQ64_001744</name>
</gene>
<organism evidence="7 8">
    <name type="scientific">Prosthecobacter dejongeii</name>
    <dbReference type="NCBI Taxonomy" id="48465"/>
    <lineage>
        <taxon>Bacteria</taxon>
        <taxon>Pseudomonadati</taxon>
        <taxon>Verrucomicrobiota</taxon>
        <taxon>Verrucomicrobiia</taxon>
        <taxon>Verrucomicrobiales</taxon>
        <taxon>Verrucomicrobiaceae</taxon>
        <taxon>Prosthecobacter</taxon>
    </lineage>
</organism>
<dbReference type="GO" id="GO:0055085">
    <property type="term" value="P:transmembrane transport"/>
    <property type="evidence" value="ECO:0007669"/>
    <property type="project" value="InterPro"/>
</dbReference>
<reference evidence="7 8" key="1">
    <citation type="submission" date="2020-08" db="EMBL/GenBank/DDBJ databases">
        <title>Genomic Encyclopedia of Type Strains, Phase IV (KMG-IV): sequencing the most valuable type-strain genomes for metagenomic binning, comparative biology and taxonomic classification.</title>
        <authorList>
            <person name="Goeker M."/>
        </authorList>
    </citation>
    <scope>NUCLEOTIDE SEQUENCE [LARGE SCALE GENOMIC DNA]</scope>
    <source>
        <strain evidence="7 8">DSM 12251</strain>
    </source>
</reference>
<dbReference type="Pfam" id="PF00528">
    <property type="entry name" value="BPD_transp_1"/>
    <property type="match status" value="1"/>
</dbReference>
<protein>
    <submittedName>
        <fullName evidence="7">Microcin C transport system permease protein</fullName>
    </submittedName>
</protein>
<evidence type="ECO:0000256" key="4">
    <source>
        <dbReference type="ARBA" id="ARBA00023136"/>
    </source>
</evidence>
<evidence type="ECO:0000259" key="6">
    <source>
        <dbReference type="PROSITE" id="PS50928"/>
    </source>
</evidence>
<dbReference type="InterPro" id="IPR000515">
    <property type="entry name" value="MetI-like"/>
</dbReference>
<keyword evidence="4 5" id="KW-0472">Membrane</keyword>
<proteinExistence type="inferred from homology"/>
<feature type="transmembrane region" description="Helical" evidence="5">
    <location>
        <begin position="416"/>
        <end position="444"/>
    </location>
</feature>
<keyword evidence="3 5" id="KW-1133">Transmembrane helix</keyword>
<feature type="transmembrane region" description="Helical" evidence="5">
    <location>
        <begin position="34"/>
        <end position="56"/>
    </location>
</feature>
<feature type="transmembrane region" description="Helical" evidence="5">
    <location>
        <begin position="77"/>
        <end position="97"/>
    </location>
</feature>
<sequence length="502" mass="55557">MSPRILGTLLALYTLLSGGFRLAGLSVPVFKIPFLSTAAVGWVLLGLCLLAGVWLLRGPRQWQFSPLTLKQLRRFKAIRRGYVSFLLLLVLVLLGSLDGLLVGKRALIVSYEGKLYFPFVTKVLPATTFGGSEESETDYRELKLKFREEKSANWVLMPPVPYDAKLDTSETIAIMEERGGLIYETGSSQPFNGRAYTVFKDKPEQKRQEIVFRQGQRHGELRGWDLAGEQVEKATYEKGQRQAYTDYTNGKIPALDAQTAPTLYAAIYPPSPPSTTHQHFLGTTSSGGDVLAILFGGWQQAIIASVLFVTIVFVVGVIVGGTLGYFGGLYDIIGSRLIEIWSVLPFLFIILIISSIISPTLFMLVLIISAFSWMGTTMYIRTAAYKEKARDYVASARLLGASTSRVIFRHILPNSIAILVTLAPFEVAAIISSLAALDFLGFGLPPEEPSWGRLLREGTEDFNYPWIVASAFVAMTTVLILVTFVGEAIREAFDPKKFTTYR</sequence>
<keyword evidence="8" id="KW-1185">Reference proteome</keyword>
<comment type="similarity">
    <text evidence="5">Belongs to the binding-protein-dependent transport system permease family.</text>
</comment>
<name>A0A7W7YJQ7_9BACT</name>
<feature type="transmembrane region" description="Helical" evidence="5">
    <location>
        <begin position="363"/>
        <end position="380"/>
    </location>
</feature>
<evidence type="ECO:0000256" key="5">
    <source>
        <dbReference type="RuleBase" id="RU363032"/>
    </source>
</evidence>
<dbReference type="EMBL" id="JACHIF010000003">
    <property type="protein sequence ID" value="MBB5037495.1"/>
    <property type="molecule type" value="Genomic_DNA"/>
</dbReference>